<comment type="subcellular location">
    <subcellularLocation>
        <location evidence="2">Cytoplasm</location>
    </subcellularLocation>
</comment>
<dbReference type="InterPro" id="IPR009000">
    <property type="entry name" value="Transl_B-barrel_sf"/>
</dbReference>
<dbReference type="Pfam" id="PF07973">
    <property type="entry name" value="tRNA_SAD"/>
    <property type="match status" value="1"/>
</dbReference>
<accession>A0A1H2SXH1</accession>
<gene>
    <name evidence="8" type="ORF">SAMN04488001_0961</name>
</gene>
<dbReference type="PROSITE" id="PS50860">
    <property type="entry name" value="AA_TRNA_LIGASE_II_ALA"/>
    <property type="match status" value="1"/>
</dbReference>
<dbReference type="EMBL" id="FNOI01000001">
    <property type="protein sequence ID" value="SDW35714.1"/>
    <property type="molecule type" value="Genomic_DNA"/>
</dbReference>
<evidence type="ECO:0000313" key="9">
    <source>
        <dbReference type="Proteomes" id="UP000199441"/>
    </source>
</evidence>
<dbReference type="PANTHER" id="PTHR43462">
    <property type="entry name" value="ALANYL-TRNA EDITING PROTEIN"/>
    <property type="match status" value="1"/>
</dbReference>
<dbReference type="OrthoDB" id="9812949at2"/>
<dbReference type="RefSeq" id="WP_089945129.1">
    <property type="nucleotide sequence ID" value="NZ_FNOI01000001.1"/>
</dbReference>
<evidence type="ECO:0000256" key="5">
    <source>
        <dbReference type="ARBA" id="ARBA00022833"/>
    </source>
</evidence>
<dbReference type="SMART" id="SM00863">
    <property type="entry name" value="tRNA_SAD"/>
    <property type="match status" value="1"/>
</dbReference>
<protein>
    <recommendedName>
        <fullName evidence="3">Alanine--tRNA ligase</fullName>
    </recommendedName>
    <alternativeName>
        <fullName evidence="6">Alanyl-tRNA synthetase</fullName>
    </alternativeName>
</protein>
<organism evidence="8 9">
    <name type="scientific">Litoreibacter albidus</name>
    <dbReference type="NCBI Taxonomy" id="670155"/>
    <lineage>
        <taxon>Bacteria</taxon>
        <taxon>Pseudomonadati</taxon>
        <taxon>Pseudomonadota</taxon>
        <taxon>Alphaproteobacteria</taxon>
        <taxon>Rhodobacterales</taxon>
        <taxon>Roseobacteraceae</taxon>
        <taxon>Litoreibacter</taxon>
    </lineage>
</organism>
<dbReference type="GO" id="GO:0005524">
    <property type="term" value="F:ATP binding"/>
    <property type="evidence" value="ECO:0007669"/>
    <property type="project" value="InterPro"/>
</dbReference>
<feature type="domain" description="Alanyl-transfer RNA synthetases family profile" evidence="7">
    <location>
        <begin position="1"/>
        <end position="233"/>
    </location>
</feature>
<dbReference type="GO" id="GO:0003676">
    <property type="term" value="F:nucleic acid binding"/>
    <property type="evidence" value="ECO:0007669"/>
    <property type="project" value="InterPro"/>
</dbReference>
<evidence type="ECO:0000256" key="4">
    <source>
        <dbReference type="ARBA" id="ARBA00022723"/>
    </source>
</evidence>
<keyword evidence="4" id="KW-0479">Metal-binding</keyword>
<evidence type="ECO:0000256" key="3">
    <source>
        <dbReference type="ARBA" id="ARBA00017959"/>
    </source>
</evidence>
<evidence type="ECO:0000259" key="7">
    <source>
        <dbReference type="PROSITE" id="PS50860"/>
    </source>
</evidence>
<dbReference type="InterPro" id="IPR018165">
    <property type="entry name" value="Ala-tRNA-synth_IIc_core"/>
</dbReference>
<proteinExistence type="predicted"/>
<dbReference type="GO" id="GO:0002161">
    <property type="term" value="F:aminoacyl-tRNA deacylase activity"/>
    <property type="evidence" value="ECO:0007669"/>
    <property type="project" value="UniProtKB-ARBA"/>
</dbReference>
<dbReference type="GO" id="GO:0005737">
    <property type="term" value="C:cytoplasm"/>
    <property type="evidence" value="ECO:0007669"/>
    <property type="project" value="UniProtKB-SubCell"/>
</dbReference>
<dbReference type="SUPFAM" id="SSF55186">
    <property type="entry name" value="ThrRS/AlaRS common domain"/>
    <property type="match status" value="1"/>
</dbReference>
<dbReference type="InterPro" id="IPR018163">
    <property type="entry name" value="Thr/Ala-tRNA-synth_IIc_edit"/>
</dbReference>
<dbReference type="STRING" id="670155.SAMN04488001_0961"/>
<keyword evidence="5" id="KW-0862">Zinc</keyword>
<dbReference type="Proteomes" id="UP000199441">
    <property type="component" value="Unassembled WGS sequence"/>
</dbReference>
<evidence type="ECO:0000313" key="8">
    <source>
        <dbReference type="EMBL" id="SDW35714.1"/>
    </source>
</evidence>
<dbReference type="InterPro" id="IPR012947">
    <property type="entry name" value="tRNA_SAD"/>
</dbReference>
<keyword evidence="9" id="KW-1185">Reference proteome</keyword>
<dbReference type="GO" id="GO:0006419">
    <property type="term" value="P:alanyl-tRNA aminoacylation"/>
    <property type="evidence" value="ECO:0007669"/>
    <property type="project" value="InterPro"/>
</dbReference>
<dbReference type="Gene3D" id="3.30.980.10">
    <property type="entry name" value="Threonyl-trna Synthetase, Chain A, domain 2"/>
    <property type="match status" value="1"/>
</dbReference>
<dbReference type="Pfam" id="PF01411">
    <property type="entry name" value="tRNA-synt_2c"/>
    <property type="match status" value="1"/>
</dbReference>
<reference evidence="9" key="1">
    <citation type="submission" date="2016-10" db="EMBL/GenBank/DDBJ databases">
        <authorList>
            <person name="Varghese N."/>
            <person name="Submissions S."/>
        </authorList>
    </citation>
    <scope>NUCLEOTIDE SEQUENCE [LARGE SCALE GENOMIC DNA]</scope>
    <source>
        <strain evidence="9">DSM 26922</strain>
    </source>
</reference>
<dbReference type="InterPro" id="IPR051335">
    <property type="entry name" value="Alanyl-tRNA_Editing_Enzymes"/>
</dbReference>
<evidence type="ECO:0000256" key="1">
    <source>
        <dbReference type="ARBA" id="ARBA00001947"/>
    </source>
</evidence>
<sequence>MSLLYIEDAYLKDASATVVAVTEQGVILDRTLFYPTGGGQPGDTGTLSWNGASCTITDTRKDKTDAERVVLVLEEGGAWPEVGTEVTQTLDWERRHAHMRVHTALHLLSVVIPLGVTGGQIGAEKGRLDFDMPEAPADKAALEVELNALITRDLSVTETWITDAELDANPGLVKTMSVQPPKGAGKVRLVRIGTEAEQIDLQPCGGTHVARTAEIGRVRIGKIENKGRNNRRVNLHLEG</sequence>
<dbReference type="PANTHER" id="PTHR43462:SF1">
    <property type="entry name" value="ALANYL-TRNA EDITING PROTEIN AARSD1"/>
    <property type="match status" value="1"/>
</dbReference>
<name>A0A1H2SXH1_9RHOB</name>
<keyword evidence="8" id="KW-0378">Hydrolase</keyword>
<dbReference type="GO" id="GO:0046872">
    <property type="term" value="F:metal ion binding"/>
    <property type="evidence" value="ECO:0007669"/>
    <property type="project" value="UniProtKB-KW"/>
</dbReference>
<dbReference type="InterPro" id="IPR018164">
    <property type="entry name" value="Ala-tRNA-synth_IIc_N"/>
</dbReference>
<comment type="cofactor">
    <cofactor evidence="1">
        <name>Zn(2+)</name>
        <dbReference type="ChEBI" id="CHEBI:29105"/>
    </cofactor>
</comment>
<dbReference type="Gene3D" id="2.40.30.130">
    <property type="match status" value="1"/>
</dbReference>
<evidence type="ECO:0000256" key="6">
    <source>
        <dbReference type="ARBA" id="ARBA00032577"/>
    </source>
</evidence>
<dbReference type="SUPFAM" id="SSF50447">
    <property type="entry name" value="Translation proteins"/>
    <property type="match status" value="1"/>
</dbReference>
<evidence type="ECO:0000256" key="2">
    <source>
        <dbReference type="ARBA" id="ARBA00004496"/>
    </source>
</evidence>
<dbReference type="GO" id="GO:0004813">
    <property type="term" value="F:alanine-tRNA ligase activity"/>
    <property type="evidence" value="ECO:0007669"/>
    <property type="project" value="InterPro"/>
</dbReference>
<dbReference type="AlphaFoldDB" id="A0A1H2SXH1"/>